<organism evidence="1 2">
    <name type="scientific">Helicobacter didelphidarum</name>
    <dbReference type="NCBI Taxonomy" id="2040648"/>
    <lineage>
        <taxon>Bacteria</taxon>
        <taxon>Pseudomonadati</taxon>
        <taxon>Campylobacterota</taxon>
        <taxon>Epsilonproteobacteria</taxon>
        <taxon>Campylobacterales</taxon>
        <taxon>Helicobacteraceae</taxon>
        <taxon>Helicobacter</taxon>
    </lineage>
</organism>
<keyword evidence="2" id="KW-1185">Reference proteome</keyword>
<dbReference type="EMBL" id="NXLQ01000173">
    <property type="protein sequence ID" value="RDU58891.1"/>
    <property type="molecule type" value="Genomic_DNA"/>
</dbReference>
<dbReference type="AlphaFoldDB" id="A0A3D8I2Q5"/>
<evidence type="ECO:0000313" key="2">
    <source>
        <dbReference type="Proteomes" id="UP000256379"/>
    </source>
</evidence>
<feature type="non-terminal residue" evidence="1">
    <location>
        <position position="230"/>
    </location>
</feature>
<gene>
    <name evidence="1" type="ORF">CQA53_11770</name>
</gene>
<evidence type="ECO:0000313" key="1">
    <source>
        <dbReference type="EMBL" id="RDU58891.1"/>
    </source>
</evidence>
<name>A0A3D8I2Q5_9HELI</name>
<sequence>MNKTKSLNFQRQEALSRREALKKLKSFSLVSLAGGLYGSLSLSYLWNHHKDSTIDSNTLGLSQDSTRDTPLQASHLIESNLIESTHNISLDSLTYPFHSNLSDEILSLPLKYFSIPNSLSFVLETHLKRHSDTMLIIPLITSKDFNHTRYSLYHAYNVNNINTHTIYNETSSFLRYHYDSLKSLVSDLESKGFVMRDMRGSNNLFIQPLQTQDSLLLSEILSLLIIDEKR</sequence>
<protein>
    <submittedName>
        <fullName evidence="1">Uncharacterized protein</fullName>
    </submittedName>
</protein>
<dbReference type="Proteomes" id="UP000256379">
    <property type="component" value="Unassembled WGS sequence"/>
</dbReference>
<reference evidence="1 2" key="1">
    <citation type="submission" date="2018-04" db="EMBL/GenBank/DDBJ databases">
        <title>Novel Campyloabacter and Helicobacter Species and Strains.</title>
        <authorList>
            <person name="Mannion A.J."/>
            <person name="Shen Z."/>
            <person name="Fox J.G."/>
        </authorList>
    </citation>
    <scope>NUCLEOTIDE SEQUENCE [LARGE SCALE GENOMIC DNA]</scope>
    <source>
        <strain evidence="1 2">MIT 17-337</strain>
    </source>
</reference>
<proteinExistence type="predicted"/>
<comment type="caution">
    <text evidence="1">The sequence shown here is derived from an EMBL/GenBank/DDBJ whole genome shotgun (WGS) entry which is preliminary data.</text>
</comment>
<accession>A0A3D8I2Q5</accession>